<proteinExistence type="predicted"/>
<accession>A0A833UTD2</accession>
<evidence type="ECO:0000313" key="3">
    <source>
        <dbReference type="Proteomes" id="UP000490535"/>
    </source>
</evidence>
<keyword evidence="1" id="KW-0812">Transmembrane</keyword>
<reference evidence="3" key="1">
    <citation type="journal article" date="2020" name="MBio">
        <title>Horizontal gene transfer to a defensive symbiont with a reduced genome amongst a multipartite beetle microbiome.</title>
        <authorList>
            <person name="Waterworth S.C."/>
            <person name="Florez L.V."/>
            <person name="Rees E.R."/>
            <person name="Hertweck C."/>
            <person name="Kaltenpoth M."/>
            <person name="Kwan J.C."/>
        </authorList>
    </citation>
    <scope>NUCLEOTIDE SEQUENCE [LARGE SCALE GENOMIC DNA]</scope>
</reference>
<dbReference type="AlphaFoldDB" id="A0A833UTD2"/>
<name>A0A833UTD2_ACIBZ</name>
<comment type="caution">
    <text evidence="2">The sequence shown here is derived from an EMBL/GenBank/DDBJ whole genome shotgun (WGS) entry which is preliminary data.</text>
</comment>
<dbReference type="Proteomes" id="UP000490535">
    <property type="component" value="Unassembled WGS sequence"/>
</dbReference>
<gene>
    <name evidence="2" type="ORF">GAK29_03104</name>
</gene>
<sequence>MYSSLLTMTFMRWLFYFCCIAICVFIFIQHSYVQQVKVQNTYSRCTETQTQQLLDKLKLISPQHNDTRYPTFESCIKLDQNQQFIAISQPRHMPSGYADYNLDLYLIDNTSEKILNHYHYPMKINSDIGQYENLQFDIHRFSTDNATPVIGLALTYKHLGRIDITIREIKLFKINNHQLQLLLDKFMTNYSASERPSMCENNKQIETQILLHPLKQKNSHGLADIQLTEKTERITLDEKNCSTHRIVKKQRHIMKFDGKEYRFKHLKFLDFGI</sequence>
<evidence type="ECO:0000256" key="1">
    <source>
        <dbReference type="SAM" id="Phobius"/>
    </source>
</evidence>
<keyword evidence="1" id="KW-0472">Membrane</keyword>
<protein>
    <submittedName>
        <fullName evidence="2">Uncharacterized protein</fullName>
    </submittedName>
</protein>
<evidence type="ECO:0000313" key="2">
    <source>
        <dbReference type="EMBL" id="KAF1022714.1"/>
    </source>
</evidence>
<keyword evidence="1" id="KW-1133">Transmembrane helix</keyword>
<feature type="transmembrane region" description="Helical" evidence="1">
    <location>
        <begin position="12"/>
        <end position="32"/>
    </location>
</feature>
<organism evidence="2 3">
    <name type="scientific">Acinetobacter bereziniae</name>
    <name type="common">Acinetobacter genomosp. 10</name>
    <dbReference type="NCBI Taxonomy" id="106648"/>
    <lineage>
        <taxon>Bacteria</taxon>
        <taxon>Pseudomonadati</taxon>
        <taxon>Pseudomonadota</taxon>
        <taxon>Gammaproteobacteria</taxon>
        <taxon>Moraxellales</taxon>
        <taxon>Moraxellaceae</taxon>
        <taxon>Acinetobacter</taxon>
    </lineage>
</organism>
<dbReference type="EMBL" id="WNDP01000087">
    <property type="protein sequence ID" value="KAF1022714.1"/>
    <property type="molecule type" value="Genomic_DNA"/>
</dbReference>